<organism evidence="1 2">
    <name type="scientific">Ancylostoma duodenale</name>
    <dbReference type="NCBI Taxonomy" id="51022"/>
    <lineage>
        <taxon>Eukaryota</taxon>
        <taxon>Metazoa</taxon>
        <taxon>Ecdysozoa</taxon>
        <taxon>Nematoda</taxon>
        <taxon>Chromadorea</taxon>
        <taxon>Rhabditida</taxon>
        <taxon>Rhabditina</taxon>
        <taxon>Rhabditomorpha</taxon>
        <taxon>Strongyloidea</taxon>
        <taxon>Ancylostomatidae</taxon>
        <taxon>Ancylostomatinae</taxon>
        <taxon>Ancylostoma</taxon>
    </lineage>
</organism>
<protein>
    <submittedName>
        <fullName evidence="1">Uncharacterized protein</fullName>
    </submittedName>
</protein>
<dbReference type="OrthoDB" id="5792770at2759"/>
<gene>
    <name evidence="1" type="ORF">ANCDUO_15177</name>
</gene>
<accession>A0A0C2G152</accession>
<evidence type="ECO:0000313" key="2">
    <source>
        <dbReference type="Proteomes" id="UP000054047"/>
    </source>
</evidence>
<dbReference type="EMBL" id="KN738689">
    <property type="protein sequence ID" value="KIH54675.1"/>
    <property type="molecule type" value="Genomic_DNA"/>
</dbReference>
<dbReference type="Proteomes" id="UP000054047">
    <property type="component" value="Unassembled WGS sequence"/>
</dbReference>
<evidence type="ECO:0000313" key="1">
    <source>
        <dbReference type="EMBL" id="KIH54675.1"/>
    </source>
</evidence>
<dbReference type="AlphaFoldDB" id="A0A0C2G152"/>
<keyword evidence="2" id="KW-1185">Reference proteome</keyword>
<name>A0A0C2G152_9BILA</name>
<proteinExistence type="predicted"/>
<reference evidence="1 2" key="1">
    <citation type="submission" date="2013-12" db="EMBL/GenBank/DDBJ databases">
        <title>Draft genome of the parsitic nematode Ancylostoma duodenale.</title>
        <authorList>
            <person name="Mitreva M."/>
        </authorList>
    </citation>
    <scope>NUCLEOTIDE SEQUENCE [LARGE SCALE GENOMIC DNA]</scope>
    <source>
        <strain evidence="1 2">Zhejiang</strain>
    </source>
</reference>
<sequence>MTACALHQCYCSRKTTDQCLEREDSVLALECIQCDKNAAWYSEEEHERHIELCQNGLVPPTPCKNQSHTHCIVSWYRSGGSKETAYVQTLHVDFMRAFRSSKIPVNHPEAKNPGPRLLPVTAPPGHSIRPGKACPTLPTDDDAVWVFEVICQRSAFCLSSPAEPLMESCRSPGSRRLAVDATRTFSNHS</sequence>